<keyword evidence="4" id="KW-1185">Reference proteome</keyword>
<name>A0A815VEX8_ADIRI</name>
<evidence type="ECO:0000256" key="1">
    <source>
        <dbReference type="SAM" id="MobiDB-lite"/>
    </source>
</evidence>
<protein>
    <submittedName>
        <fullName evidence="3">Uncharacterized protein</fullName>
    </submittedName>
</protein>
<evidence type="ECO:0000313" key="3">
    <source>
        <dbReference type="EMBL" id="CAF1527313.1"/>
    </source>
</evidence>
<proteinExistence type="predicted"/>
<feature type="region of interest" description="Disordered" evidence="1">
    <location>
        <begin position="403"/>
        <end position="472"/>
    </location>
</feature>
<dbReference type="OrthoDB" id="10054745at2759"/>
<dbReference type="EMBL" id="CAJNOJ010000835">
    <property type="protein sequence ID" value="CAF1527313.1"/>
    <property type="molecule type" value="Genomic_DNA"/>
</dbReference>
<feature type="compositionally biased region" description="Basic residues" evidence="1">
    <location>
        <begin position="834"/>
        <end position="843"/>
    </location>
</feature>
<feature type="region of interest" description="Disordered" evidence="1">
    <location>
        <begin position="829"/>
        <end position="852"/>
    </location>
</feature>
<evidence type="ECO:0000313" key="4">
    <source>
        <dbReference type="Proteomes" id="UP000663828"/>
    </source>
</evidence>
<reference evidence="3" key="1">
    <citation type="submission" date="2021-02" db="EMBL/GenBank/DDBJ databases">
        <authorList>
            <person name="Nowell W R."/>
        </authorList>
    </citation>
    <scope>NUCLEOTIDE SEQUENCE</scope>
</reference>
<feature type="compositionally biased region" description="Low complexity" evidence="1">
    <location>
        <begin position="459"/>
        <end position="470"/>
    </location>
</feature>
<dbReference type="Proteomes" id="UP000663852">
    <property type="component" value="Unassembled WGS sequence"/>
</dbReference>
<dbReference type="AlphaFoldDB" id="A0A815VEX8"/>
<comment type="caution">
    <text evidence="3">The sequence shown here is derived from an EMBL/GenBank/DDBJ whole genome shotgun (WGS) entry which is preliminary data.</text>
</comment>
<organism evidence="3 5">
    <name type="scientific">Adineta ricciae</name>
    <name type="common">Rotifer</name>
    <dbReference type="NCBI Taxonomy" id="249248"/>
    <lineage>
        <taxon>Eukaryota</taxon>
        <taxon>Metazoa</taxon>
        <taxon>Spiralia</taxon>
        <taxon>Gnathifera</taxon>
        <taxon>Rotifera</taxon>
        <taxon>Eurotatoria</taxon>
        <taxon>Bdelloidea</taxon>
        <taxon>Adinetida</taxon>
        <taxon>Adinetidae</taxon>
        <taxon>Adineta</taxon>
    </lineage>
</organism>
<dbReference type="Proteomes" id="UP000663828">
    <property type="component" value="Unassembled WGS sequence"/>
</dbReference>
<evidence type="ECO:0000313" key="2">
    <source>
        <dbReference type="EMBL" id="CAF1449530.1"/>
    </source>
</evidence>
<dbReference type="EMBL" id="CAJNOR010003808">
    <property type="protein sequence ID" value="CAF1449530.1"/>
    <property type="molecule type" value="Genomic_DNA"/>
</dbReference>
<evidence type="ECO:0000313" key="5">
    <source>
        <dbReference type="Proteomes" id="UP000663852"/>
    </source>
</evidence>
<gene>
    <name evidence="3" type="ORF">EDS130_LOCUS44300</name>
    <name evidence="2" type="ORF">XAT740_LOCUS36793</name>
</gene>
<sequence length="852" mass="96236">MPALIVPPDIEEARKNISDPIPATEPISNLKPNVIVDIKQADIELDGSIISPFNAMRRIINAEDNKSTQLNTNGKPTFTPLQRAFQRKSSNKLARLAALCEAISYAIKLCSECINIVRFGDGLYLKEHIDDVQINWLMKFHDNVKLLIERDIAMAPKFGTDQRPLIVVEKPAVHASNILYQYASSTITALFDGTEMNINEATNNNGNPIDSISPNGAFYEHQAILLKMTSPILVRAWFNNEITGLPFTKTFNNYRKSKGKLPKLNQAISELVQNGILKKGIQNTRHIVGARKETYLKTSPATIRSNIDMLNYLASIDIDIDTYEHVYLSSPLPMIMELTTFATNAILFNDDYIEYCHLFNDARIEKEMEERLSKHMVESRMLFGRKQYYIPLLSQIAEQDNLNIGNNQQDDDAGHTPTNNDDNNNDSDDINTRNNNDPLSTFVFEPHRPVNNSTPNTISSFSESSSASSEMLNKNTTTAPQYNNYIHRTTESDDHLPNEFLSSVDDMMNKLINVLDYNPTDTNQSGSTPNQMENIFDNPTSPYRNESNGNTHRQNQNRSVLVTMELSNNNNINGGILLPMESTSTDMSTSLENMNSQQTLELLSGLLRNKKHLLKRILDEDKDDINLKRARNNENEEIASPFVNMNLSESLSSTSAQTQSNKAPGANQIIDEDLNEAYQKIILNDTVVMSRSDICNKLKHIKNISKLRDNIISNLVADGLLIKGDWFGSKNVNGSIELLPGFLKAFPKNQAQGQVDFARLLAKYKVHYSDYEQSFKKNKTDTFPRTLTAADVKHKTWLFSNVFVDVIEKNGFLSERLVLDPSAIVQENNTPLMHTKRDRKPKKVYSPSDNKK</sequence>
<accession>A0A815VEX8</accession>